<evidence type="ECO:0000313" key="4">
    <source>
        <dbReference type="Proteomes" id="UP000321317"/>
    </source>
</evidence>
<evidence type="ECO:0000256" key="2">
    <source>
        <dbReference type="SAM" id="MobiDB-lite"/>
    </source>
</evidence>
<evidence type="ECO:0000313" key="3">
    <source>
        <dbReference type="EMBL" id="TXK58658.1"/>
    </source>
</evidence>
<organism evidence="3 4">
    <name type="scientific">Campylobacter helveticus</name>
    <dbReference type="NCBI Taxonomy" id="28898"/>
    <lineage>
        <taxon>Bacteria</taxon>
        <taxon>Pseudomonadati</taxon>
        <taxon>Campylobacterota</taxon>
        <taxon>Epsilonproteobacteria</taxon>
        <taxon>Campylobacterales</taxon>
        <taxon>Campylobacteraceae</taxon>
        <taxon>Campylobacter</taxon>
    </lineage>
</organism>
<comment type="caution">
    <text evidence="3">The sequence shown here is derived from an EMBL/GenBank/DDBJ whole genome shotgun (WGS) entry which is preliminary data.</text>
</comment>
<feature type="region of interest" description="Disordered" evidence="2">
    <location>
        <begin position="168"/>
        <end position="260"/>
    </location>
</feature>
<sequence length="440" mass="51560">MQQLSLFDDLALKNNANLIQDEPQKLEEKLNDNLLSQIKEKVEEFDTNFPVSSCVKSIFLSCSHIFYDLDKDLELSLNHGDFFFDPREQSVKTDENFGIKLALCDKKNNIDIIKSFDDFHILYERKDKQEYCTSEELKSVKIDKDDLNIKLKDLQLKLQNYLKGENDDRLNDIKTTNKNSSGENLQRPSKSKPISVGLDESIDARSLTEPLHNETKGTKSRDGFREDEARRDERRPTQTSLDRSKDYRLPNEARAREGERAYQRTCETLARNSLETNEDFAKNSQKLLKYAELVKEYEQALLKLYLSTKSQEELEHFHKCKTIYANFSQKFRAKDSFSKIEEKYQKQKDILTKEQKEKMLEDFMLVLSTNTKVDLSEDTKEELYKTLLGKTNEVKKESEEIVKAVQSIKEMQENLKQKFLSGEEYKAMNYKNKMIKKLGQ</sequence>
<evidence type="ECO:0000256" key="1">
    <source>
        <dbReference type="SAM" id="Coils"/>
    </source>
</evidence>
<dbReference type="Proteomes" id="UP000321317">
    <property type="component" value="Unassembled WGS sequence"/>
</dbReference>
<dbReference type="EMBL" id="VRMA01000030">
    <property type="protein sequence ID" value="TXK58658.1"/>
    <property type="molecule type" value="Genomic_DNA"/>
</dbReference>
<feature type="coiled-coil region" evidence="1">
    <location>
        <begin position="137"/>
        <end position="164"/>
    </location>
</feature>
<proteinExistence type="predicted"/>
<gene>
    <name evidence="3" type="ORF">FVD16_02700</name>
</gene>
<protein>
    <submittedName>
        <fullName evidence="3">Uncharacterized protein</fullName>
    </submittedName>
</protein>
<feature type="compositionally biased region" description="Polar residues" evidence="2">
    <location>
        <begin position="173"/>
        <end position="188"/>
    </location>
</feature>
<keyword evidence="1" id="KW-0175">Coiled coil</keyword>
<reference evidence="3 4" key="1">
    <citation type="submission" date="2019-08" db="EMBL/GenBank/DDBJ databases">
        <title>Rapid identification of Enteric Bacteria from Whole Genome Sequences (WGS) using Average Nucleotide Identity (ANI).</title>
        <authorList>
            <person name="Lane C."/>
        </authorList>
    </citation>
    <scope>NUCLEOTIDE SEQUENCE [LARGE SCALE GENOMIC DNA]</scope>
    <source>
        <strain evidence="3 4">D4984</strain>
    </source>
</reference>
<dbReference type="RefSeq" id="WP_147734482.1">
    <property type="nucleotide sequence ID" value="NZ_JANKHQ010000038.1"/>
</dbReference>
<keyword evidence="4" id="KW-1185">Reference proteome</keyword>
<name>A0ABY3L3Q0_9BACT</name>
<feature type="compositionally biased region" description="Basic and acidic residues" evidence="2">
    <location>
        <begin position="211"/>
        <end position="260"/>
    </location>
</feature>
<accession>A0ABY3L3Q0</accession>